<organism evidence="8 9">
    <name type="scientific">Bythopirellula goksoeyrii</name>
    <dbReference type="NCBI Taxonomy" id="1400387"/>
    <lineage>
        <taxon>Bacteria</taxon>
        <taxon>Pseudomonadati</taxon>
        <taxon>Planctomycetota</taxon>
        <taxon>Planctomycetia</taxon>
        <taxon>Pirellulales</taxon>
        <taxon>Lacipirellulaceae</taxon>
        <taxon>Bythopirellula</taxon>
    </lineage>
</organism>
<dbReference type="Proteomes" id="UP000323917">
    <property type="component" value="Chromosome"/>
</dbReference>
<feature type="transmembrane region" description="Helical" evidence="6">
    <location>
        <begin position="395"/>
        <end position="417"/>
    </location>
</feature>
<dbReference type="InterPro" id="IPR017441">
    <property type="entry name" value="Protein_kinase_ATP_BS"/>
</dbReference>
<dbReference type="SUPFAM" id="SSF56112">
    <property type="entry name" value="Protein kinase-like (PK-like)"/>
    <property type="match status" value="1"/>
</dbReference>
<keyword evidence="6" id="KW-0812">Transmembrane</keyword>
<dbReference type="OrthoDB" id="6111975at2"/>
<keyword evidence="6" id="KW-1133">Transmembrane helix</keyword>
<dbReference type="EC" id="2.7.11.1" evidence="8"/>
<dbReference type="CDD" id="cd14014">
    <property type="entry name" value="STKc_PknB_like"/>
    <property type="match status" value="1"/>
</dbReference>
<dbReference type="Pfam" id="PF00069">
    <property type="entry name" value="Pkinase"/>
    <property type="match status" value="1"/>
</dbReference>
<accession>A0A5B9Q9F2</accession>
<dbReference type="PANTHER" id="PTHR43289">
    <property type="entry name" value="MITOGEN-ACTIVATED PROTEIN KINASE KINASE KINASE 20-RELATED"/>
    <property type="match status" value="1"/>
</dbReference>
<evidence type="ECO:0000256" key="1">
    <source>
        <dbReference type="ARBA" id="ARBA00022679"/>
    </source>
</evidence>
<evidence type="ECO:0000313" key="8">
    <source>
        <dbReference type="EMBL" id="QEG33576.1"/>
    </source>
</evidence>
<keyword evidence="2 5" id="KW-0547">Nucleotide-binding</keyword>
<feature type="transmembrane region" description="Helical" evidence="6">
    <location>
        <begin position="358"/>
        <end position="383"/>
    </location>
</feature>
<dbReference type="AlphaFoldDB" id="A0A5B9Q9F2"/>
<feature type="transmembrane region" description="Helical" evidence="6">
    <location>
        <begin position="469"/>
        <end position="489"/>
    </location>
</feature>
<evidence type="ECO:0000256" key="4">
    <source>
        <dbReference type="ARBA" id="ARBA00022840"/>
    </source>
</evidence>
<evidence type="ECO:0000259" key="7">
    <source>
        <dbReference type="PROSITE" id="PS50011"/>
    </source>
</evidence>
<evidence type="ECO:0000256" key="5">
    <source>
        <dbReference type="PROSITE-ProRule" id="PRU10141"/>
    </source>
</evidence>
<evidence type="ECO:0000256" key="6">
    <source>
        <dbReference type="SAM" id="Phobius"/>
    </source>
</evidence>
<dbReference type="Gene3D" id="1.10.510.10">
    <property type="entry name" value="Transferase(Phosphotransferase) domain 1"/>
    <property type="match status" value="1"/>
</dbReference>
<dbReference type="PROSITE" id="PS00107">
    <property type="entry name" value="PROTEIN_KINASE_ATP"/>
    <property type="match status" value="1"/>
</dbReference>
<feature type="domain" description="Protein kinase" evidence="7">
    <location>
        <begin position="54"/>
        <end position="329"/>
    </location>
</feature>
<dbReference type="InterPro" id="IPR008271">
    <property type="entry name" value="Ser/Thr_kinase_AS"/>
</dbReference>
<gene>
    <name evidence="8" type="primary">pknB_4</name>
    <name evidence="8" type="ORF">Pr1d_08400</name>
</gene>
<dbReference type="RefSeq" id="WP_148072321.1">
    <property type="nucleotide sequence ID" value="NZ_CP042913.1"/>
</dbReference>
<dbReference type="SMART" id="SM00220">
    <property type="entry name" value="S_TKc"/>
    <property type="match status" value="1"/>
</dbReference>
<keyword evidence="6" id="KW-0472">Membrane</keyword>
<keyword evidence="4 5" id="KW-0067">ATP-binding</keyword>
<evidence type="ECO:0000256" key="3">
    <source>
        <dbReference type="ARBA" id="ARBA00022777"/>
    </source>
</evidence>
<dbReference type="Gene3D" id="3.30.200.20">
    <property type="entry name" value="Phosphorylase Kinase, domain 1"/>
    <property type="match status" value="1"/>
</dbReference>
<dbReference type="PANTHER" id="PTHR43289:SF34">
    <property type="entry name" value="SERINE_THREONINE-PROTEIN KINASE YBDM-RELATED"/>
    <property type="match status" value="1"/>
</dbReference>
<name>A0A5B9Q9F2_9BACT</name>
<sequence>MHQAHPEQNDPVEPEGGRPSIAEVVQRLDHLWSEETPELSDFSGDHVGQRVGKYILQRIVGRGSFGVVYQAYDPELDREVALKLPRPEVLIDAERLNRFEGEATTAARLDHPAIVPIFDAEFTGPVPYIASAYCSGPDLGDWLAARKTPVEPQQAAEFVAQLAEAVHYAHQQGVLHRDLKPSNIMLEPHDTLSPSAELADYEPRLTDFGLAKLIEASLHDTRSSLLVGTPLYMAPEQIVGDSGQVSAATDVHALGVMLFELLSLELPYDGNSYFKVFDSIQTEQPRKLGECRASLPRELETICGKCLEKDPRDRYPAAAELAKDLSRFVAGEPIAASSPNILQLFLRWCRHPNRLSNAVTFSIGLNVLYALWMIGAVLGLWLLPDSTSLNLPQRWNVTIQALLVICVHDGLMIALSWWSRRGNFAFLSCATIYASFFFLLPLLSVLGVIPMFADQYEGNAYFEWSNSMLILVGGALQLFLYGCAWWGVWRKQSTGSIANLN</sequence>
<evidence type="ECO:0000313" key="9">
    <source>
        <dbReference type="Proteomes" id="UP000323917"/>
    </source>
</evidence>
<reference evidence="8 9" key="1">
    <citation type="submission" date="2019-08" db="EMBL/GenBank/DDBJ databases">
        <title>Deep-cultivation of Planctomycetes and their phenomic and genomic characterization uncovers novel biology.</title>
        <authorList>
            <person name="Wiegand S."/>
            <person name="Jogler M."/>
            <person name="Boedeker C."/>
            <person name="Pinto D."/>
            <person name="Vollmers J."/>
            <person name="Rivas-Marin E."/>
            <person name="Kohn T."/>
            <person name="Peeters S.H."/>
            <person name="Heuer A."/>
            <person name="Rast P."/>
            <person name="Oberbeckmann S."/>
            <person name="Bunk B."/>
            <person name="Jeske O."/>
            <person name="Meyerdierks A."/>
            <person name="Storesund J.E."/>
            <person name="Kallscheuer N."/>
            <person name="Luecker S."/>
            <person name="Lage O.M."/>
            <person name="Pohl T."/>
            <person name="Merkel B.J."/>
            <person name="Hornburger P."/>
            <person name="Mueller R.-W."/>
            <person name="Bruemmer F."/>
            <person name="Labrenz M."/>
            <person name="Spormann A.M."/>
            <person name="Op den Camp H."/>
            <person name="Overmann J."/>
            <person name="Amann R."/>
            <person name="Jetten M.S.M."/>
            <person name="Mascher T."/>
            <person name="Medema M.H."/>
            <person name="Devos D.P."/>
            <person name="Kaster A.-K."/>
            <person name="Ovreas L."/>
            <person name="Rohde M."/>
            <person name="Galperin M.Y."/>
            <person name="Jogler C."/>
        </authorList>
    </citation>
    <scope>NUCLEOTIDE SEQUENCE [LARGE SCALE GENOMIC DNA]</scope>
    <source>
        <strain evidence="8 9">Pr1d</strain>
    </source>
</reference>
<dbReference type="GO" id="GO:0005524">
    <property type="term" value="F:ATP binding"/>
    <property type="evidence" value="ECO:0007669"/>
    <property type="project" value="UniProtKB-UniRule"/>
</dbReference>
<keyword evidence="3 8" id="KW-0418">Kinase</keyword>
<feature type="transmembrane region" description="Helical" evidence="6">
    <location>
        <begin position="424"/>
        <end position="449"/>
    </location>
</feature>
<keyword evidence="9" id="KW-1185">Reference proteome</keyword>
<dbReference type="InterPro" id="IPR000719">
    <property type="entry name" value="Prot_kinase_dom"/>
</dbReference>
<dbReference type="GO" id="GO:0004674">
    <property type="term" value="F:protein serine/threonine kinase activity"/>
    <property type="evidence" value="ECO:0007669"/>
    <property type="project" value="UniProtKB-EC"/>
</dbReference>
<dbReference type="PROSITE" id="PS50011">
    <property type="entry name" value="PROTEIN_KINASE_DOM"/>
    <property type="match status" value="1"/>
</dbReference>
<feature type="binding site" evidence="5">
    <location>
        <position position="83"/>
    </location>
    <ligand>
        <name>ATP</name>
        <dbReference type="ChEBI" id="CHEBI:30616"/>
    </ligand>
</feature>
<keyword evidence="1 8" id="KW-0808">Transferase</keyword>
<protein>
    <submittedName>
        <fullName evidence="8">Serine/threonine-protein kinase PknB</fullName>
        <ecNumber evidence="8">2.7.11.1</ecNumber>
    </submittedName>
</protein>
<dbReference type="EMBL" id="CP042913">
    <property type="protein sequence ID" value="QEG33576.1"/>
    <property type="molecule type" value="Genomic_DNA"/>
</dbReference>
<proteinExistence type="predicted"/>
<dbReference type="PROSITE" id="PS00108">
    <property type="entry name" value="PROTEIN_KINASE_ST"/>
    <property type="match status" value="1"/>
</dbReference>
<dbReference type="KEGG" id="bgok:Pr1d_08400"/>
<dbReference type="InterPro" id="IPR011009">
    <property type="entry name" value="Kinase-like_dom_sf"/>
</dbReference>
<evidence type="ECO:0000256" key="2">
    <source>
        <dbReference type="ARBA" id="ARBA00022741"/>
    </source>
</evidence>